<sequence length="480" mass="53909">MLSQTGSYKGIERMRQPLSRELSNLLERGRDRQLRLAVTGLSQAGKTAFLTSLVNQLRHAGVEAQLDLLPAAREGRLLGAQRLNQPDLGVPRFPYDPGMAALRDTPPRWPEPTRGISELRLQLRYRPARSGWLTPEIAHLTLDLFDYPGEWLLDLPLLQHDFYSWSQAQALHEGEQRRSLFSEWLAAVEQLDPAGEADEAQLAALAEEYAQGLRRAKKAGFSDLQPGRFLLPGELEGAPVLQFFPLPQLDASQLNTSRETLEALPANSLYATLAARFRYYQQQVVKPFYRDHFRRFDRQIVLVDVLGALNAGPERFEDLSSALRQLMHSFDYGQRSLLTRLFAPKIDRLAIAATKADHVTPDQHGHLVQLLEALLAEPLKDLRFANVPVKALSLAAIRATEAREVTHEGKRSPALRGTTLEGEEVLVYPGDVPARLPAADFWQQQGFDFPAFRPMPTSSEALDHIRMDAAIDWLIGDKLT</sequence>
<dbReference type="EMBL" id="AOPO01000005">
    <property type="protein sequence ID" value="ELY21660.1"/>
    <property type="molecule type" value="Genomic_DNA"/>
</dbReference>
<proteinExistence type="predicted"/>
<name>L9U9R0_9GAMM</name>
<dbReference type="AlphaFoldDB" id="L9U9R0"/>
<evidence type="ECO:0000313" key="1">
    <source>
        <dbReference type="EMBL" id="ELY21660.1"/>
    </source>
</evidence>
<reference evidence="1 2" key="1">
    <citation type="journal article" date="2013" name="Genome Announc.">
        <title>Draft Genome of the Marine Gammaproteobacterium Halomonas titanicae.</title>
        <authorList>
            <person name="Sanchez-Porro C."/>
            <person name="de la Haba R.R."/>
            <person name="Cruz-Hernandez N."/>
            <person name="Gonzalez J.M."/>
            <person name="Reyes-Guirao C."/>
            <person name="Navarro-Sampedro L."/>
            <person name="Carballo M."/>
            <person name="Ventosa A."/>
        </authorList>
    </citation>
    <scope>NUCLEOTIDE SEQUENCE [LARGE SCALE GENOMIC DNA]</scope>
    <source>
        <strain evidence="1 2">BH1</strain>
    </source>
</reference>
<dbReference type="PANTHER" id="PTHR38605:SF1">
    <property type="entry name" value="ATPASE"/>
    <property type="match status" value="1"/>
</dbReference>
<dbReference type="PIRSF" id="PIRSF019381">
    <property type="entry name" value="YcjX"/>
    <property type="match status" value="1"/>
</dbReference>
<dbReference type="Proteomes" id="UP000011651">
    <property type="component" value="Unassembled WGS sequence"/>
</dbReference>
<comment type="caution">
    <text evidence="1">The sequence shown here is derived from an EMBL/GenBank/DDBJ whole genome shotgun (WGS) entry which is preliminary data.</text>
</comment>
<dbReference type="InterPro" id="IPR007413">
    <property type="entry name" value="YcjX-like"/>
</dbReference>
<accession>L9U9R0</accession>
<dbReference type="Pfam" id="PF04317">
    <property type="entry name" value="DUF463"/>
    <property type="match status" value="1"/>
</dbReference>
<gene>
    <name evidence="1" type="ORF">HALTITAN_1678</name>
</gene>
<evidence type="ECO:0000313" key="2">
    <source>
        <dbReference type="Proteomes" id="UP000011651"/>
    </source>
</evidence>
<dbReference type="PANTHER" id="PTHR38605">
    <property type="entry name" value="ATPASE-RELATED"/>
    <property type="match status" value="1"/>
</dbReference>
<organism evidence="1 2">
    <name type="scientific">Vreelandella titanicae BH1</name>
    <dbReference type="NCBI Taxonomy" id="1204738"/>
    <lineage>
        <taxon>Bacteria</taxon>
        <taxon>Pseudomonadati</taxon>
        <taxon>Pseudomonadota</taxon>
        <taxon>Gammaproteobacteria</taxon>
        <taxon>Oceanospirillales</taxon>
        <taxon>Halomonadaceae</taxon>
        <taxon>Vreelandella</taxon>
    </lineage>
</organism>
<evidence type="ECO:0008006" key="3">
    <source>
        <dbReference type="Google" id="ProtNLM"/>
    </source>
</evidence>
<protein>
    <recommendedName>
        <fullName evidence="3">YcjX-like protein</fullName>
    </recommendedName>
</protein>
<dbReference type="PATRIC" id="fig|1204738.3.peg.2508"/>